<reference evidence="3" key="1">
    <citation type="submission" date="2021-01" db="EMBL/GenBank/DDBJ databases">
        <authorList>
            <person name="Corre E."/>
            <person name="Pelletier E."/>
            <person name="Niang G."/>
            <person name="Scheremetjew M."/>
            <person name="Finn R."/>
            <person name="Kale V."/>
            <person name="Holt S."/>
            <person name="Cochrane G."/>
            <person name="Meng A."/>
            <person name="Brown T."/>
            <person name="Cohen L."/>
        </authorList>
    </citation>
    <scope>NUCLEOTIDE SEQUENCE</scope>
    <source>
        <strain evidence="3">GSBS06</strain>
    </source>
</reference>
<feature type="region of interest" description="Disordered" evidence="2">
    <location>
        <begin position="416"/>
        <end position="436"/>
    </location>
</feature>
<dbReference type="InterPro" id="IPR032675">
    <property type="entry name" value="LRR_dom_sf"/>
</dbReference>
<evidence type="ECO:0000256" key="2">
    <source>
        <dbReference type="SAM" id="MobiDB-lite"/>
    </source>
</evidence>
<dbReference type="PANTHER" id="PTHR46761:SF2">
    <property type="entry name" value="RAN GTPASE-ACTIVATING PROTEIN 1"/>
    <property type="match status" value="1"/>
</dbReference>
<dbReference type="Pfam" id="PF13516">
    <property type="entry name" value="LRR_6"/>
    <property type="match status" value="2"/>
</dbReference>
<name>A0A7S3UY67_9STRA</name>
<dbReference type="SMART" id="SM00368">
    <property type="entry name" value="LRR_RI"/>
    <property type="match status" value="7"/>
</dbReference>
<dbReference type="EMBL" id="HBIN01014174">
    <property type="protein sequence ID" value="CAE0440584.1"/>
    <property type="molecule type" value="Transcribed_RNA"/>
</dbReference>
<evidence type="ECO:0000256" key="1">
    <source>
        <dbReference type="SAM" id="Coils"/>
    </source>
</evidence>
<dbReference type="Gene3D" id="3.80.10.10">
    <property type="entry name" value="Ribonuclease Inhibitor"/>
    <property type="match status" value="1"/>
</dbReference>
<dbReference type="InterPro" id="IPR001611">
    <property type="entry name" value="Leu-rich_rpt"/>
</dbReference>
<protein>
    <submittedName>
        <fullName evidence="3">Uncharacterized protein</fullName>
    </submittedName>
</protein>
<proteinExistence type="predicted"/>
<dbReference type="AlphaFoldDB" id="A0A7S3UY67"/>
<feature type="coiled-coil region" evidence="1">
    <location>
        <begin position="1"/>
        <end position="35"/>
    </location>
</feature>
<dbReference type="InterPro" id="IPR045203">
    <property type="entry name" value="RanGAP1/2"/>
</dbReference>
<dbReference type="GO" id="GO:0005096">
    <property type="term" value="F:GTPase activator activity"/>
    <property type="evidence" value="ECO:0007669"/>
    <property type="project" value="InterPro"/>
</dbReference>
<accession>A0A7S3UY67</accession>
<dbReference type="PANTHER" id="PTHR46761">
    <property type="entry name" value="RAN GTPASE-ACTIVATING PROTEIN 1"/>
    <property type="match status" value="1"/>
</dbReference>
<organism evidence="3">
    <name type="scientific">Aplanochytrium stocchinoi</name>
    <dbReference type="NCBI Taxonomy" id="215587"/>
    <lineage>
        <taxon>Eukaryota</taxon>
        <taxon>Sar</taxon>
        <taxon>Stramenopiles</taxon>
        <taxon>Bigyra</taxon>
        <taxon>Labyrinthulomycetes</taxon>
        <taxon>Thraustochytrida</taxon>
        <taxon>Thraustochytriidae</taxon>
        <taxon>Aplanochytrium</taxon>
    </lineage>
</organism>
<gene>
    <name evidence="3" type="ORF">ASTO00021_LOCUS10718</name>
</gene>
<dbReference type="SUPFAM" id="SSF52047">
    <property type="entry name" value="RNI-like"/>
    <property type="match status" value="1"/>
</dbReference>
<keyword evidence="1" id="KW-0175">Coiled coil</keyword>
<evidence type="ECO:0000313" key="3">
    <source>
        <dbReference type="EMBL" id="CAE0440584.1"/>
    </source>
</evidence>
<feature type="compositionally biased region" description="Acidic residues" evidence="2">
    <location>
        <begin position="422"/>
        <end position="436"/>
    </location>
</feature>
<sequence>MATDDSEVAKLQRRVAELEAEVREKDAVIEQLKEKLGVSDSTVVDLTVGNERELLTRERAEALLKCCGENITEVHLGTKSFGADAAEVAALELKKCKNLKIADLADIIAGRKEAEALEVLKAVCGALPTTIKVLDLSENALGEKGVRALESTLGSFTELEEVSFYNNGLSELSLKLLAEYLPTGSLKRIHFHNNMSGNGGAVALANMLKNAAMLTDVRMSSSRVRPDGGCELIKSIGTHTHFLTKLNLGDSMFGESGAQALTETLPKLLNLEELVLRDTGLEEEGLEALLVCLGNPEVVPNLKLLDLSILEVGCDENAQRVGAICSLRKHLNHLKLEENELETSGALKLLVGLGNPMSCSLETIDLRTNQIGRVGANAMVEYFLKTPAGKKIELNDNQISSDGLNAIQNLIKDKPDLLGSLDENEPEMDEDDEDDAEDDLNYISSLLEASLKLS</sequence>